<sequence>MAEKRVSVRLAVVGGREVRAELQGIGDAGEQGMRRLSREMDAANTRVAAFYRRVQIAAAAAAAAFAAGAAAMIRSGLQVIDNQAKLAASLGTTVESIQVLERAGDLAGVSMGEIEQATIQLTRRLSQAAAGTGAAVGALERLKLTSQELQRLPLDQRIAAIQEALARYVPEAERAAVASQLFGDRAALTFLRIDTATLRTATQDVRDFGVVVSQQDAAQIERTNDAISRLGLIWRGLSNQLAVAAAPALEAVANALAAISRTTGPLGQAIRLLFDNLGRLASIAAAFVGLMAGRFVASMVVAAVSVRGLATALVFLRGAIIRTGIGALVVAAGELIYQFGRLVQATGGFGAALNLLGDVAREVWDRIGLFVEVLKNRVAAAWLGIQANVADALQGALDAVVAFGNRTVNVFQGAFDAMVAIWSRLPAAIGDFAIQAANALIAAVEWMLNGATRGINGLVQGIGAALSAIGIETEIRLVPDIDLGRIENQFAGAAEGAGAAARDAFAAAFETDAFRVPDLGFSAFAEDARRAATSARETANALGELAGAPLESVAALREAMAGANTQIDEAAAATERLDTAFGAIGGGSGDEAGDGAGARGSAGRAAAASREAGREIKAAADEAATGWAAVRDELARYAEEAANWGKGLGNALTSAFRSAEDAVAKFVTTGKFDFKALADSILADITRVALRSAILGPLANALGGMGGGGGIFGNLFGGGGGILSGIFHSGGIVGAPAPQRLVPALAFAGAPRLHGGGMAGLRADEVPAILQRGEMVLSRSQLAAIGASAGRQSPVNVVMNISTPDANSFRYAQGQIAADAARAMERARRNL</sequence>
<name>A0A1L3SMQ2_9HYPH</name>
<keyword evidence="1" id="KW-1133">Transmembrane helix</keyword>
<keyword evidence="1" id="KW-0812">Transmembrane</keyword>
<evidence type="ECO:0000256" key="1">
    <source>
        <dbReference type="SAM" id="Phobius"/>
    </source>
</evidence>
<proteinExistence type="predicted"/>
<feature type="transmembrane region" description="Helical" evidence="1">
    <location>
        <begin position="280"/>
        <end position="304"/>
    </location>
</feature>
<keyword evidence="1" id="KW-0472">Membrane</keyword>
<accession>A0A1L3SMQ2</accession>
<keyword evidence="4" id="KW-1185">Reference proteome</keyword>
<evidence type="ECO:0000313" key="4">
    <source>
        <dbReference type="Proteomes" id="UP000182840"/>
    </source>
</evidence>
<evidence type="ECO:0000313" key="3">
    <source>
        <dbReference type="EMBL" id="APH70641.1"/>
    </source>
</evidence>
<organism evidence="3 4">
    <name type="scientific">Aquibium oceanicum</name>
    <dbReference type="NCBI Taxonomy" id="1670800"/>
    <lineage>
        <taxon>Bacteria</taxon>
        <taxon>Pseudomonadati</taxon>
        <taxon>Pseudomonadota</taxon>
        <taxon>Alphaproteobacteria</taxon>
        <taxon>Hyphomicrobiales</taxon>
        <taxon>Phyllobacteriaceae</taxon>
        <taxon>Aquibium</taxon>
    </lineage>
</organism>
<feature type="domain" description="Bacteriophage tail tape measure C-terminal" evidence="2">
    <location>
        <begin position="627"/>
        <end position="699"/>
    </location>
</feature>
<feature type="transmembrane region" description="Helical" evidence="1">
    <location>
        <begin position="310"/>
        <end position="332"/>
    </location>
</feature>
<dbReference type="STRING" id="1670800.BSQ44_03980"/>
<dbReference type="AlphaFoldDB" id="A0A1L3SMQ2"/>
<protein>
    <submittedName>
        <fullName evidence="3">Phage tail tape-measure protein</fullName>
    </submittedName>
</protein>
<gene>
    <name evidence="3" type="ORF">BSQ44_03980</name>
</gene>
<dbReference type="KEGG" id="meso:BSQ44_03980"/>
<evidence type="ECO:0000259" key="2">
    <source>
        <dbReference type="Pfam" id="PF09718"/>
    </source>
</evidence>
<dbReference type="InterPro" id="IPR006431">
    <property type="entry name" value="Phage_tape_meas_C"/>
</dbReference>
<dbReference type="Pfam" id="PF09718">
    <property type="entry name" value="Tape_meas_lam_C"/>
    <property type="match status" value="1"/>
</dbReference>
<dbReference type="Proteomes" id="UP000182840">
    <property type="component" value="Chromosome"/>
</dbReference>
<reference evidence="4" key="1">
    <citation type="submission" date="2016-11" db="EMBL/GenBank/DDBJ databases">
        <title>Mesorhizobium oceanicum sp. nov., isolated from deep seawater in South China Sea.</title>
        <authorList>
            <person name="Fu G.-Y."/>
        </authorList>
    </citation>
    <scope>NUCLEOTIDE SEQUENCE [LARGE SCALE GENOMIC DNA]</scope>
    <source>
        <strain evidence="4">B7</strain>
    </source>
</reference>
<dbReference type="EMBL" id="CP018171">
    <property type="protein sequence ID" value="APH70641.1"/>
    <property type="molecule type" value="Genomic_DNA"/>
</dbReference>